<dbReference type="Pfam" id="PF07715">
    <property type="entry name" value="Plug"/>
    <property type="match status" value="1"/>
</dbReference>
<dbReference type="InterPro" id="IPR036942">
    <property type="entry name" value="Beta-barrel_TonB_sf"/>
</dbReference>
<dbReference type="Gene3D" id="2.60.40.1120">
    <property type="entry name" value="Carboxypeptidase-like, regulatory domain"/>
    <property type="match status" value="1"/>
</dbReference>
<gene>
    <name evidence="13" type="ORF">GO755_14540</name>
</gene>
<feature type="chain" id="PRO_5029524378" evidence="10">
    <location>
        <begin position="22"/>
        <end position="810"/>
    </location>
</feature>
<evidence type="ECO:0000256" key="9">
    <source>
        <dbReference type="RuleBase" id="RU003357"/>
    </source>
</evidence>
<dbReference type="InterPro" id="IPR037066">
    <property type="entry name" value="Plug_dom_sf"/>
</dbReference>
<evidence type="ECO:0000256" key="2">
    <source>
        <dbReference type="ARBA" id="ARBA00022448"/>
    </source>
</evidence>
<sequence length="810" mass="90423">MNKNGILFFLLLTTSSLSIMAQTVTLKGHIKTASGEGIPSASIVLQNTDFATVCDSSGDYRLRRIKTGTYTLEVSAIGYKPQTRSLDIHENLTLNLVLEESVQQLNAVSVNAERAKTFGITRLRAIEGTTINAGKKSEVIVLDDITANKATNNSRQIYAKVAGLNIWENDGAGIQLGIGGRGLNPNRVTNFNTRQNGYDMSADALGYPESYYSPPAELTSRIEILRGASSLQYGTQFGGLINFKLKEGAANKPIEVTSRETVGSWGFFNTTNSIGGTVKKVQYYTFFQHKSGNGWRPNAEFNVNTAYGSATYTVNPKLALTFQYTYMHYLAHQPGGLTDAEFAIDAHQSVRARNWFKVNWNLGAMLLDYQINENLRFNSRFFGLSAGRYALGNLDYINRLDPGTPRDLYKDNYTNYGNESRLLYTYKLKGNPQNLLLGVRYYKGFTDRRQGLGNSGSTGTTSDFDFVNSDAYAYSKYNFPNYNVALFAENIVRLNSKLSIIPGVRFENIITKADGFYSLINKDQAGNIIFNQQIQETKNNTRHFLIGGIGLSYLQSQGLQVYANISQNYRAINFNDIRSVNPNIQVDPNLQDERGYSADLGIRGNLAGLFNYDVSLFTINYANRIGTVQKSDPVSFNIYRYRTNVSQSRSLGLESFAELELLHFIDKQYSKARLSVFTNLALINARYINSDEPAYRNKKVELAPDVIFKTGLSYQRKRFSATYQLAYTSDQFTDATNAVFTANAIDGLVPAYTVMDLSGEYKLSRIFALQGSINNLANARYFTRRADSYPGPGIIPADARSFFLTVQVKL</sequence>
<keyword evidence="7 8" id="KW-0998">Cell outer membrane</keyword>
<keyword evidence="3 8" id="KW-1134">Transmembrane beta strand</keyword>
<dbReference type="Pfam" id="PF13715">
    <property type="entry name" value="CarbopepD_reg_2"/>
    <property type="match status" value="1"/>
</dbReference>
<feature type="domain" description="TonB-dependent receptor plug" evidence="12">
    <location>
        <begin position="138"/>
        <end position="236"/>
    </location>
</feature>
<reference evidence="13 14" key="1">
    <citation type="submission" date="2019-12" db="EMBL/GenBank/DDBJ databases">
        <title>Spirosoma sp. HMF4905 genome sequencing and assembly.</title>
        <authorList>
            <person name="Kang H."/>
            <person name="Cha I."/>
            <person name="Kim H."/>
            <person name="Joh K."/>
        </authorList>
    </citation>
    <scope>NUCLEOTIDE SEQUENCE [LARGE SCALE GENOMIC DNA]</scope>
    <source>
        <strain evidence="13 14">HMF4905</strain>
    </source>
</reference>
<dbReference type="AlphaFoldDB" id="A0A7K1SC60"/>
<evidence type="ECO:0000256" key="8">
    <source>
        <dbReference type="PROSITE-ProRule" id="PRU01360"/>
    </source>
</evidence>
<protein>
    <submittedName>
        <fullName evidence="13">TonB-dependent receptor</fullName>
    </submittedName>
</protein>
<accession>A0A7K1SC60</accession>
<dbReference type="SUPFAM" id="SSF56935">
    <property type="entry name" value="Porins"/>
    <property type="match status" value="1"/>
</dbReference>
<proteinExistence type="inferred from homology"/>
<evidence type="ECO:0000313" key="13">
    <source>
        <dbReference type="EMBL" id="MVM31258.1"/>
    </source>
</evidence>
<evidence type="ECO:0000313" key="14">
    <source>
        <dbReference type="Proteomes" id="UP000436006"/>
    </source>
</evidence>
<dbReference type="GO" id="GO:0009279">
    <property type="term" value="C:cell outer membrane"/>
    <property type="evidence" value="ECO:0007669"/>
    <property type="project" value="UniProtKB-SubCell"/>
</dbReference>
<dbReference type="Gene3D" id="2.170.130.10">
    <property type="entry name" value="TonB-dependent receptor, plug domain"/>
    <property type="match status" value="1"/>
</dbReference>
<evidence type="ECO:0000256" key="5">
    <source>
        <dbReference type="ARBA" id="ARBA00023077"/>
    </source>
</evidence>
<evidence type="ECO:0000259" key="12">
    <source>
        <dbReference type="Pfam" id="PF07715"/>
    </source>
</evidence>
<evidence type="ECO:0000256" key="10">
    <source>
        <dbReference type="SAM" id="SignalP"/>
    </source>
</evidence>
<evidence type="ECO:0000256" key="3">
    <source>
        <dbReference type="ARBA" id="ARBA00022452"/>
    </source>
</evidence>
<dbReference type="InterPro" id="IPR012910">
    <property type="entry name" value="Plug_dom"/>
</dbReference>
<feature type="domain" description="TonB-dependent receptor-like beta-barrel" evidence="11">
    <location>
        <begin position="369"/>
        <end position="776"/>
    </location>
</feature>
<evidence type="ECO:0000256" key="1">
    <source>
        <dbReference type="ARBA" id="ARBA00004571"/>
    </source>
</evidence>
<evidence type="ECO:0000256" key="7">
    <source>
        <dbReference type="ARBA" id="ARBA00023237"/>
    </source>
</evidence>
<keyword evidence="10" id="KW-0732">Signal</keyword>
<name>A0A7K1SC60_9BACT</name>
<feature type="signal peptide" evidence="10">
    <location>
        <begin position="1"/>
        <end position="21"/>
    </location>
</feature>
<dbReference type="Pfam" id="PF00593">
    <property type="entry name" value="TonB_dep_Rec_b-barrel"/>
    <property type="match status" value="1"/>
</dbReference>
<dbReference type="PANTHER" id="PTHR30442:SF0">
    <property type="entry name" value="FE(3+) DICITRATE TRANSPORT PROTEIN FECA"/>
    <property type="match status" value="1"/>
</dbReference>
<keyword evidence="4 8" id="KW-0812">Transmembrane</keyword>
<comment type="subcellular location">
    <subcellularLocation>
        <location evidence="1 8">Cell outer membrane</location>
        <topology evidence="1 8">Multi-pass membrane protein</topology>
    </subcellularLocation>
</comment>
<evidence type="ECO:0000259" key="11">
    <source>
        <dbReference type="Pfam" id="PF00593"/>
    </source>
</evidence>
<evidence type="ECO:0000256" key="4">
    <source>
        <dbReference type="ARBA" id="ARBA00022692"/>
    </source>
</evidence>
<dbReference type="Gene3D" id="2.40.170.20">
    <property type="entry name" value="TonB-dependent receptor, beta-barrel domain"/>
    <property type="match status" value="1"/>
</dbReference>
<keyword evidence="5 9" id="KW-0798">TonB box</keyword>
<evidence type="ECO:0000256" key="6">
    <source>
        <dbReference type="ARBA" id="ARBA00023136"/>
    </source>
</evidence>
<keyword evidence="13" id="KW-0675">Receptor</keyword>
<comment type="caution">
    <text evidence="13">The sequence shown here is derived from an EMBL/GenBank/DDBJ whole genome shotgun (WGS) entry which is preliminary data.</text>
</comment>
<dbReference type="InterPro" id="IPR000531">
    <property type="entry name" value="Beta-barrel_TonB"/>
</dbReference>
<dbReference type="Proteomes" id="UP000436006">
    <property type="component" value="Unassembled WGS sequence"/>
</dbReference>
<dbReference type="PROSITE" id="PS52016">
    <property type="entry name" value="TONB_DEPENDENT_REC_3"/>
    <property type="match status" value="1"/>
</dbReference>
<organism evidence="13 14">
    <name type="scientific">Spirosoma arboris</name>
    <dbReference type="NCBI Taxonomy" id="2682092"/>
    <lineage>
        <taxon>Bacteria</taxon>
        <taxon>Pseudomonadati</taxon>
        <taxon>Bacteroidota</taxon>
        <taxon>Cytophagia</taxon>
        <taxon>Cytophagales</taxon>
        <taxon>Cytophagaceae</taxon>
        <taxon>Spirosoma</taxon>
    </lineage>
</organism>
<dbReference type="GO" id="GO:0033214">
    <property type="term" value="P:siderophore-iron import into cell"/>
    <property type="evidence" value="ECO:0007669"/>
    <property type="project" value="TreeGrafter"/>
</dbReference>
<comment type="similarity">
    <text evidence="8 9">Belongs to the TonB-dependent receptor family.</text>
</comment>
<dbReference type="PANTHER" id="PTHR30442">
    <property type="entry name" value="IRON III DICITRATE TRANSPORT PROTEIN FECA"/>
    <property type="match status" value="1"/>
</dbReference>
<dbReference type="SUPFAM" id="SSF49464">
    <property type="entry name" value="Carboxypeptidase regulatory domain-like"/>
    <property type="match status" value="1"/>
</dbReference>
<keyword evidence="14" id="KW-1185">Reference proteome</keyword>
<keyword evidence="2 8" id="KW-0813">Transport</keyword>
<keyword evidence="6 8" id="KW-0472">Membrane</keyword>
<dbReference type="EMBL" id="WPIN01000005">
    <property type="protein sequence ID" value="MVM31258.1"/>
    <property type="molecule type" value="Genomic_DNA"/>
</dbReference>
<dbReference type="InterPro" id="IPR008969">
    <property type="entry name" value="CarboxyPept-like_regulatory"/>
</dbReference>
<dbReference type="InterPro" id="IPR039426">
    <property type="entry name" value="TonB-dep_rcpt-like"/>
</dbReference>